<name>A0ABT9ZPS3_9BACI</name>
<evidence type="ECO:0000313" key="5">
    <source>
        <dbReference type="EMBL" id="MDQ0252950.1"/>
    </source>
</evidence>
<protein>
    <submittedName>
        <fullName evidence="5">Multiple sugar transport system substrate-binding protein</fullName>
    </submittedName>
</protein>
<dbReference type="PANTHER" id="PTHR30061:SF50">
    <property type="entry name" value="MALTOSE_MALTODEXTRIN-BINDING PERIPLASMIC PROTEIN"/>
    <property type="match status" value="1"/>
</dbReference>
<keyword evidence="5" id="KW-0762">Sugar transport</keyword>
<evidence type="ECO:0000256" key="4">
    <source>
        <dbReference type="SAM" id="SignalP"/>
    </source>
</evidence>
<gene>
    <name evidence="5" type="ORF">J2S74_000322</name>
</gene>
<dbReference type="Proteomes" id="UP001230005">
    <property type="component" value="Unassembled WGS sequence"/>
</dbReference>
<keyword evidence="2" id="KW-0813">Transport</keyword>
<dbReference type="PROSITE" id="PS01037">
    <property type="entry name" value="SBP_BACTERIAL_1"/>
    <property type="match status" value="1"/>
</dbReference>
<comment type="similarity">
    <text evidence="1">Belongs to the bacterial solute-binding protein 1 family.</text>
</comment>
<dbReference type="PROSITE" id="PS51257">
    <property type="entry name" value="PROKAR_LIPOPROTEIN"/>
    <property type="match status" value="1"/>
</dbReference>
<evidence type="ECO:0000256" key="2">
    <source>
        <dbReference type="ARBA" id="ARBA00022448"/>
    </source>
</evidence>
<sequence length="443" mass="49602">MKFRIVLLICIGVMSAFLFGCSNNASQNVNNDVSENENQSENQNDSGETQTISILAHSNYDVGLSSVIEAFEDANPDIEVNLELAPFNELMESIEIRLSAQSTDIDLLFVDAPLVANYTLKGYLEPLDSYLSIDPNDVWVESAVNTVTYNNELMAAPLNNSSMVLFYNKELFDKKGIPYPEQDDRMTWEELVEIALELNDREDGVHGFTFDRLDRAYQLLPLADSLGASMLSEDGLTSKGYTNSPVAVEAFTFYYNLFNEWNISPRISEEESIDYFTSGRVAMFLGLSHSLPRLIDSNIDFGITLHPYFEGGEIATPTGSWSIGISKYSEQKEASAKFLNFLTVGDGADIMFKDGGILPVHLELIDHIKNDPFYDEFPHIATRIAAQESEETASPRPLTPGYLEWDSNMNRALQDIKNGTDPQDALDAIVDVIDRLLERYEGY</sequence>
<dbReference type="Gene3D" id="3.40.190.10">
    <property type="entry name" value="Periplasmic binding protein-like II"/>
    <property type="match status" value="1"/>
</dbReference>
<feature type="chain" id="PRO_5045684536" evidence="4">
    <location>
        <begin position="26"/>
        <end position="443"/>
    </location>
</feature>
<dbReference type="PANTHER" id="PTHR30061">
    <property type="entry name" value="MALTOSE-BINDING PERIPLASMIC PROTEIN"/>
    <property type="match status" value="1"/>
</dbReference>
<evidence type="ECO:0000256" key="3">
    <source>
        <dbReference type="ARBA" id="ARBA00022729"/>
    </source>
</evidence>
<dbReference type="EMBL" id="JAUSUG010000001">
    <property type="protein sequence ID" value="MDQ0252950.1"/>
    <property type="molecule type" value="Genomic_DNA"/>
</dbReference>
<reference evidence="5 6" key="1">
    <citation type="submission" date="2023-07" db="EMBL/GenBank/DDBJ databases">
        <title>Genomic Encyclopedia of Type Strains, Phase IV (KMG-IV): sequencing the most valuable type-strain genomes for metagenomic binning, comparative biology and taxonomic classification.</title>
        <authorList>
            <person name="Goeker M."/>
        </authorList>
    </citation>
    <scope>NUCLEOTIDE SEQUENCE [LARGE SCALE GENOMIC DNA]</scope>
    <source>
        <strain evidence="5 6">DSM 9768</strain>
    </source>
</reference>
<comment type="caution">
    <text evidence="5">The sequence shown here is derived from an EMBL/GenBank/DDBJ whole genome shotgun (WGS) entry which is preliminary data.</text>
</comment>
<proteinExistence type="inferred from homology"/>
<dbReference type="CDD" id="cd13585">
    <property type="entry name" value="PBP2_TMBP_like"/>
    <property type="match status" value="1"/>
</dbReference>
<dbReference type="InterPro" id="IPR006059">
    <property type="entry name" value="SBP"/>
</dbReference>
<dbReference type="SUPFAM" id="SSF53850">
    <property type="entry name" value="Periplasmic binding protein-like II"/>
    <property type="match status" value="1"/>
</dbReference>
<keyword evidence="3 4" id="KW-0732">Signal</keyword>
<organism evidence="5 6">
    <name type="scientific">Evansella vedderi</name>
    <dbReference type="NCBI Taxonomy" id="38282"/>
    <lineage>
        <taxon>Bacteria</taxon>
        <taxon>Bacillati</taxon>
        <taxon>Bacillota</taxon>
        <taxon>Bacilli</taxon>
        <taxon>Bacillales</taxon>
        <taxon>Bacillaceae</taxon>
        <taxon>Evansella</taxon>
    </lineage>
</organism>
<accession>A0ABT9ZPS3</accession>
<dbReference type="RefSeq" id="WP_307320959.1">
    <property type="nucleotide sequence ID" value="NZ_JAUSUG010000001.1"/>
</dbReference>
<keyword evidence="6" id="KW-1185">Reference proteome</keyword>
<feature type="signal peptide" evidence="4">
    <location>
        <begin position="1"/>
        <end position="25"/>
    </location>
</feature>
<dbReference type="Pfam" id="PF01547">
    <property type="entry name" value="SBP_bac_1"/>
    <property type="match status" value="1"/>
</dbReference>
<dbReference type="InterPro" id="IPR006061">
    <property type="entry name" value="SBP_1_CS"/>
</dbReference>
<evidence type="ECO:0000313" key="6">
    <source>
        <dbReference type="Proteomes" id="UP001230005"/>
    </source>
</evidence>
<evidence type="ECO:0000256" key="1">
    <source>
        <dbReference type="ARBA" id="ARBA00008520"/>
    </source>
</evidence>